<evidence type="ECO:0000313" key="1">
    <source>
        <dbReference type="EMBL" id="KZN94717.1"/>
    </source>
</evidence>
<keyword evidence="2" id="KW-1185">Reference proteome</keyword>
<reference evidence="1 2" key="1">
    <citation type="submission" date="2016-04" db="EMBL/GenBank/DDBJ databases">
        <title>Draft genome sequence of Aeribacillus pallidus 8m3 from petroleum reservoir.</title>
        <authorList>
            <person name="Poltaraus A.B."/>
            <person name="Nazina T.N."/>
            <person name="Tourova T.P."/>
            <person name="Malakho S.M."/>
            <person name="Korshunova A.V."/>
            <person name="Sokolova D.S."/>
        </authorList>
    </citation>
    <scope>NUCLEOTIDE SEQUENCE [LARGE SCALE GENOMIC DNA]</scope>
    <source>
        <strain evidence="1 2">8m3</strain>
    </source>
</reference>
<protein>
    <submittedName>
        <fullName evidence="1">Uncharacterized protein</fullName>
    </submittedName>
</protein>
<comment type="caution">
    <text evidence="1">The sequence shown here is derived from an EMBL/GenBank/DDBJ whole genome shotgun (WGS) entry which is preliminary data.</text>
</comment>
<dbReference type="Proteomes" id="UP000076476">
    <property type="component" value="Unassembled WGS sequence"/>
</dbReference>
<sequence>MISHACQSLKREKLLLEDSRHLQTAEAKPIRNDPSIDVIRFLQVDIGFFKLANELWIDRKHLDVPSLQGLLLVEKHSWMPTVDRGGFHPDQNFGWLSLVSPQEDLIPKEGGAQKMIIHFEACARISFMIHNAGG</sequence>
<accession>A0A161ZPH9</accession>
<organism evidence="1 2">
    <name type="scientific">Aeribacillus pallidus</name>
    <dbReference type="NCBI Taxonomy" id="33936"/>
    <lineage>
        <taxon>Bacteria</taxon>
        <taxon>Bacillati</taxon>
        <taxon>Bacillota</taxon>
        <taxon>Bacilli</taxon>
        <taxon>Bacillales</taxon>
        <taxon>Bacillaceae</taxon>
        <taxon>Aeribacillus</taxon>
    </lineage>
</organism>
<dbReference type="AlphaFoldDB" id="A0A161ZPH9"/>
<proteinExistence type="predicted"/>
<dbReference type="EMBL" id="LWBR01000078">
    <property type="protein sequence ID" value="KZN94717.1"/>
    <property type="molecule type" value="Genomic_DNA"/>
</dbReference>
<evidence type="ECO:0000313" key="2">
    <source>
        <dbReference type="Proteomes" id="UP000076476"/>
    </source>
</evidence>
<dbReference type="STRING" id="33936.AZI98_17850"/>
<gene>
    <name evidence="1" type="ORF">AZI98_17850</name>
</gene>
<name>A0A161ZPH9_9BACI</name>